<protein>
    <submittedName>
        <fullName evidence="1">Uncharacterized protein</fullName>
    </submittedName>
</protein>
<comment type="caution">
    <text evidence="1">The sequence shown here is derived from an EMBL/GenBank/DDBJ whole genome shotgun (WGS) entry which is preliminary data.</text>
</comment>
<proteinExistence type="predicted"/>
<reference evidence="2" key="1">
    <citation type="submission" date="2016-06" db="EMBL/GenBank/DDBJ databases">
        <title>Parallel loss of symbiosis genes in relatives of nitrogen-fixing non-legume Parasponia.</title>
        <authorList>
            <person name="Van Velzen R."/>
            <person name="Holmer R."/>
            <person name="Bu F."/>
            <person name="Rutten L."/>
            <person name="Van Zeijl A."/>
            <person name="Liu W."/>
            <person name="Santuari L."/>
            <person name="Cao Q."/>
            <person name="Sharma T."/>
            <person name="Shen D."/>
            <person name="Roswanjaya Y."/>
            <person name="Wardhani T."/>
            <person name="Kalhor M.S."/>
            <person name="Jansen J."/>
            <person name="Van den Hoogen J."/>
            <person name="Gungor B."/>
            <person name="Hartog M."/>
            <person name="Hontelez J."/>
            <person name="Verver J."/>
            <person name="Yang W.-C."/>
            <person name="Schijlen E."/>
            <person name="Repin R."/>
            <person name="Schilthuizen M."/>
            <person name="Schranz E."/>
            <person name="Heidstra R."/>
            <person name="Miyata K."/>
            <person name="Fedorova E."/>
            <person name="Kohlen W."/>
            <person name="Bisseling T."/>
            <person name="Smit S."/>
            <person name="Geurts R."/>
        </authorList>
    </citation>
    <scope>NUCLEOTIDE SEQUENCE [LARGE SCALE GENOMIC DNA]</scope>
    <source>
        <strain evidence="2">cv. WU1-14</strain>
    </source>
</reference>
<accession>A0A2P5BXH4</accession>
<dbReference type="AlphaFoldDB" id="A0A2P5BXH4"/>
<evidence type="ECO:0000313" key="2">
    <source>
        <dbReference type="Proteomes" id="UP000237105"/>
    </source>
</evidence>
<name>A0A2P5BXH4_PARAD</name>
<sequence length="76" mass="8930">MIPKFCNMSTFSGVTAPRLSNRWRCSVVMWCCSATIPKRWRRSAVQMALCRYFSRTFGAAMHSSVELLPFLRYEHY</sequence>
<organism evidence="1 2">
    <name type="scientific">Parasponia andersonii</name>
    <name type="common">Sponia andersonii</name>
    <dbReference type="NCBI Taxonomy" id="3476"/>
    <lineage>
        <taxon>Eukaryota</taxon>
        <taxon>Viridiplantae</taxon>
        <taxon>Streptophyta</taxon>
        <taxon>Embryophyta</taxon>
        <taxon>Tracheophyta</taxon>
        <taxon>Spermatophyta</taxon>
        <taxon>Magnoliopsida</taxon>
        <taxon>eudicotyledons</taxon>
        <taxon>Gunneridae</taxon>
        <taxon>Pentapetalae</taxon>
        <taxon>rosids</taxon>
        <taxon>fabids</taxon>
        <taxon>Rosales</taxon>
        <taxon>Cannabaceae</taxon>
        <taxon>Parasponia</taxon>
    </lineage>
</organism>
<gene>
    <name evidence="1" type="ORF">PanWU01x14_202140</name>
</gene>
<dbReference type="EMBL" id="JXTB01000206">
    <property type="protein sequence ID" value="PON53494.1"/>
    <property type="molecule type" value="Genomic_DNA"/>
</dbReference>
<dbReference type="Proteomes" id="UP000237105">
    <property type="component" value="Unassembled WGS sequence"/>
</dbReference>
<keyword evidence="2" id="KW-1185">Reference proteome</keyword>
<evidence type="ECO:0000313" key="1">
    <source>
        <dbReference type="EMBL" id="PON53494.1"/>
    </source>
</evidence>